<dbReference type="STRING" id="112903.SAMN04490178_13442"/>
<gene>
    <name evidence="2" type="ORF">SAMN04490178_13442</name>
</gene>
<name>A0A1H8XYT5_9FIRM</name>
<evidence type="ECO:0000313" key="3">
    <source>
        <dbReference type="Proteomes" id="UP000198847"/>
    </source>
</evidence>
<organism evidence="2 3">
    <name type="scientific">Propionispora vibrioides</name>
    <dbReference type="NCBI Taxonomy" id="112903"/>
    <lineage>
        <taxon>Bacteria</taxon>
        <taxon>Bacillati</taxon>
        <taxon>Bacillota</taxon>
        <taxon>Negativicutes</taxon>
        <taxon>Selenomonadales</taxon>
        <taxon>Sporomusaceae</taxon>
        <taxon>Propionispora</taxon>
    </lineage>
</organism>
<proteinExistence type="predicted"/>
<keyword evidence="3" id="KW-1185">Reference proteome</keyword>
<accession>A0A1H8XYT5</accession>
<dbReference type="RefSeq" id="WP_091751625.1">
    <property type="nucleotide sequence ID" value="NZ_FODY01000034.1"/>
</dbReference>
<evidence type="ECO:0000256" key="1">
    <source>
        <dbReference type="SAM" id="MobiDB-lite"/>
    </source>
</evidence>
<reference evidence="2 3" key="1">
    <citation type="submission" date="2016-10" db="EMBL/GenBank/DDBJ databases">
        <authorList>
            <person name="de Groot N.N."/>
        </authorList>
    </citation>
    <scope>NUCLEOTIDE SEQUENCE [LARGE SCALE GENOMIC DNA]</scope>
    <source>
        <strain evidence="2 3">DSM 13305</strain>
    </source>
</reference>
<dbReference type="OrthoDB" id="1685126at2"/>
<dbReference type="EMBL" id="FODY01000034">
    <property type="protein sequence ID" value="SEP45210.1"/>
    <property type="molecule type" value="Genomic_DNA"/>
</dbReference>
<dbReference type="AlphaFoldDB" id="A0A1H8XYT5"/>
<feature type="region of interest" description="Disordered" evidence="1">
    <location>
        <begin position="27"/>
        <end position="87"/>
    </location>
</feature>
<evidence type="ECO:0000313" key="2">
    <source>
        <dbReference type="EMBL" id="SEP45210.1"/>
    </source>
</evidence>
<protein>
    <submittedName>
        <fullName evidence="2">Uncharacterized protein</fullName>
    </submittedName>
</protein>
<sequence length="105" mass="12815">MNKVAKKIIIYSMVGIMQIGFGASVLEASPRHDDGDRRHRYEERQHDRDQRIREENQRYEREMQRRHNEDEREWRDRQNREKEHHEEVMRTLGGLALLAVILHNN</sequence>
<feature type="compositionally biased region" description="Basic and acidic residues" evidence="1">
    <location>
        <begin position="29"/>
        <end position="87"/>
    </location>
</feature>
<dbReference type="Proteomes" id="UP000198847">
    <property type="component" value="Unassembled WGS sequence"/>
</dbReference>